<evidence type="ECO:0000256" key="4">
    <source>
        <dbReference type="ARBA" id="ARBA00022967"/>
    </source>
</evidence>
<dbReference type="Pfam" id="PF03977">
    <property type="entry name" value="OAD_beta"/>
    <property type="match status" value="1"/>
</dbReference>
<feature type="transmembrane region" description="Helical" evidence="8">
    <location>
        <begin position="295"/>
        <end position="316"/>
    </location>
</feature>
<dbReference type="InterPro" id="IPR005661">
    <property type="entry name" value="OadB_MmdB"/>
</dbReference>
<evidence type="ECO:0000256" key="7">
    <source>
        <dbReference type="PIRNR" id="PIRNR015658"/>
    </source>
</evidence>
<keyword evidence="10" id="KW-1185">Reference proteome</keyword>
<dbReference type="PANTHER" id="PTHR35806">
    <property type="entry name" value="OXALOACETATE DECARBOXYLASE BETA CHAIN 2"/>
    <property type="match status" value="1"/>
</dbReference>
<keyword evidence="6 7" id="KW-0472">Membrane</keyword>
<dbReference type="NCBIfam" id="TIGR01109">
    <property type="entry name" value="Na_pump_decarbB"/>
    <property type="match status" value="1"/>
</dbReference>
<sequence>MTFWDNFFSNFGLAQVTLPQVVMILLAFFLTYLAIVRKYEPLLLLPLAFGMMIANIPLAGLSAYDEGGLLYYLYRGIDLGIYPPMIFLCIGAMTDFGPLIASPRNALIGLGGQFGIFASMGGALLIGQGLAYIIPGLEPFTLGEAAAIGIIGSSDGPTSIYTADRLAPDLLPVITIAAYSYMALIPIIQPPIMRALTTPKERVIVMPESKKVTRRHKILFSIGITLLTLLLVPAAGSLIAMLMLGNLIKESGVTERYIRSLQNDLLNILTLLIGLSVGATATAERILNPQTIMIICLGLFAFAFGTIGGIIIAKILCKITGGKVNPLIGNSGVSAMPMAARVSQKMGQEYNPHNHLLMHAMGPIVSSTIGSALIAGIFITLFGS</sequence>
<feature type="transmembrane region" description="Helical" evidence="8">
    <location>
        <begin position="265"/>
        <end position="283"/>
    </location>
</feature>
<dbReference type="PANTHER" id="PTHR35806:SF1">
    <property type="entry name" value="OXALOACETATE DECARBOXYLASE BETA CHAIN 2"/>
    <property type="match status" value="1"/>
</dbReference>
<feature type="transmembrane region" description="Helical" evidence="8">
    <location>
        <begin position="114"/>
        <end position="134"/>
    </location>
</feature>
<evidence type="ECO:0000256" key="2">
    <source>
        <dbReference type="ARBA" id="ARBA00022475"/>
    </source>
</evidence>
<protein>
    <submittedName>
        <fullName evidence="9">Sodium ion-translocating decarboxylase subunit beta</fullName>
    </submittedName>
</protein>
<evidence type="ECO:0000256" key="8">
    <source>
        <dbReference type="SAM" id="Phobius"/>
    </source>
</evidence>
<keyword evidence="7" id="KW-0813">Transport</keyword>
<keyword evidence="7" id="KW-0739">Sodium transport</keyword>
<feature type="transmembrane region" description="Helical" evidence="8">
    <location>
        <begin position="176"/>
        <end position="197"/>
    </location>
</feature>
<keyword evidence="7" id="KW-0915">Sodium</keyword>
<reference evidence="9 10" key="1">
    <citation type="submission" date="2024-02" db="EMBL/GenBank/DDBJ databases">
        <title>Bacterial strain from lacustrine sediment.</title>
        <authorList>
            <person name="Petit C."/>
            <person name="Fadhlaoui K."/>
        </authorList>
    </citation>
    <scope>NUCLEOTIDE SEQUENCE [LARGE SCALE GENOMIC DNA]</scope>
    <source>
        <strain evidence="9 10">IPX-CK</strain>
    </source>
</reference>
<keyword evidence="7" id="KW-0406">Ion transport</keyword>
<feature type="transmembrane region" description="Helical" evidence="8">
    <location>
        <begin position="42"/>
        <end position="61"/>
    </location>
</feature>
<feature type="transmembrane region" description="Helical" evidence="8">
    <location>
        <begin position="360"/>
        <end position="382"/>
    </location>
</feature>
<organism evidence="9 10">
    <name type="scientific">Kineothrix sedimenti</name>
    <dbReference type="NCBI Taxonomy" id="3123317"/>
    <lineage>
        <taxon>Bacteria</taxon>
        <taxon>Bacillati</taxon>
        <taxon>Bacillota</taxon>
        <taxon>Clostridia</taxon>
        <taxon>Lachnospirales</taxon>
        <taxon>Lachnospiraceae</taxon>
        <taxon>Kineothrix</taxon>
    </lineage>
</organism>
<dbReference type="EMBL" id="CP146256">
    <property type="protein sequence ID" value="XAH75221.1"/>
    <property type="molecule type" value="Genomic_DNA"/>
</dbReference>
<evidence type="ECO:0000313" key="9">
    <source>
        <dbReference type="EMBL" id="XAH75221.1"/>
    </source>
</evidence>
<feature type="transmembrane region" description="Helical" evidence="8">
    <location>
        <begin position="81"/>
        <end position="102"/>
    </location>
</feature>
<dbReference type="PIRSF" id="PIRSF015658">
    <property type="entry name" value="MmdB_OadB"/>
    <property type="match status" value="1"/>
</dbReference>
<gene>
    <name evidence="9" type="ORF">V6984_05545</name>
</gene>
<evidence type="ECO:0000256" key="3">
    <source>
        <dbReference type="ARBA" id="ARBA00022692"/>
    </source>
</evidence>
<name>A0ABZ3EYA4_9FIRM</name>
<keyword evidence="3 8" id="KW-0812">Transmembrane</keyword>
<dbReference type="Proteomes" id="UP001451571">
    <property type="component" value="Chromosome"/>
</dbReference>
<accession>A0ABZ3EYA4</accession>
<dbReference type="RefSeq" id="WP_342758784.1">
    <property type="nucleotide sequence ID" value="NZ_CP146256.1"/>
</dbReference>
<proteinExistence type="predicted"/>
<evidence type="ECO:0000256" key="5">
    <source>
        <dbReference type="ARBA" id="ARBA00022989"/>
    </source>
</evidence>
<keyword evidence="5 8" id="KW-1133">Transmembrane helix</keyword>
<evidence type="ECO:0000256" key="6">
    <source>
        <dbReference type="ARBA" id="ARBA00023136"/>
    </source>
</evidence>
<keyword evidence="2 7" id="KW-1003">Cell membrane</keyword>
<comment type="subcellular location">
    <subcellularLocation>
        <location evidence="1">Cell membrane</location>
        <topology evidence="1">Multi-pass membrane protein</topology>
    </subcellularLocation>
</comment>
<keyword evidence="4" id="KW-1278">Translocase</keyword>
<evidence type="ECO:0000256" key="1">
    <source>
        <dbReference type="ARBA" id="ARBA00004651"/>
    </source>
</evidence>
<evidence type="ECO:0000313" key="10">
    <source>
        <dbReference type="Proteomes" id="UP001451571"/>
    </source>
</evidence>
<feature type="transmembrane region" description="Helical" evidence="8">
    <location>
        <begin position="12"/>
        <end position="35"/>
    </location>
</feature>
<feature type="transmembrane region" description="Helical" evidence="8">
    <location>
        <begin position="218"/>
        <end position="245"/>
    </location>
</feature>